<organism evidence="1 2">
    <name type="scientific">Litoribacter ruber</name>
    <dbReference type="NCBI Taxonomy" id="702568"/>
    <lineage>
        <taxon>Bacteria</taxon>
        <taxon>Pseudomonadati</taxon>
        <taxon>Bacteroidota</taxon>
        <taxon>Cytophagia</taxon>
        <taxon>Cytophagales</taxon>
        <taxon>Cyclobacteriaceae</taxon>
        <taxon>Litoribacter</taxon>
    </lineage>
</organism>
<proteinExistence type="predicted"/>
<dbReference type="AlphaFoldDB" id="A0AAP2CJR2"/>
<protein>
    <submittedName>
        <fullName evidence="1">Uncharacterized protein</fullName>
    </submittedName>
</protein>
<dbReference type="EMBL" id="JAHCMY010000001">
    <property type="protein sequence ID" value="MBS9523047.1"/>
    <property type="molecule type" value="Genomic_DNA"/>
</dbReference>
<evidence type="ECO:0000313" key="2">
    <source>
        <dbReference type="Proteomes" id="UP001319104"/>
    </source>
</evidence>
<accession>A0AAP2CJR2</accession>
<name>A0AAP2CJR2_9BACT</name>
<dbReference type="RefSeq" id="WP_213943914.1">
    <property type="nucleotide sequence ID" value="NZ_JAHBGI010000003.1"/>
</dbReference>
<gene>
    <name evidence="1" type="ORF">KI659_03365</name>
</gene>
<dbReference type="Proteomes" id="UP001319104">
    <property type="component" value="Unassembled WGS sequence"/>
</dbReference>
<keyword evidence="2" id="KW-1185">Reference proteome</keyword>
<comment type="caution">
    <text evidence="1">The sequence shown here is derived from an EMBL/GenBank/DDBJ whole genome shotgun (WGS) entry which is preliminary data.</text>
</comment>
<evidence type="ECO:0000313" key="1">
    <source>
        <dbReference type="EMBL" id="MBS9523047.1"/>
    </source>
</evidence>
<reference evidence="1 2" key="1">
    <citation type="submission" date="2021-05" db="EMBL/GenBank/DDBJ databases">
        <authorList>
            <person name="Zhang Z.D."/>
            <person name="Osman G."/>
        </authorList>
    </citation>
    <scope>NUCLEOTIDE SEQUENCE [LARGE SCALE GENOMIC DNA]</scope>
    <source>
        <strain evidence="1 2">KCTC 32217</strain>
    </source>
</reference>
<sequence length="63" mass="7109">MKFFYIDENLSDSGVKKIHAQGCAQMPDMMNRRYLGPFNNSEEALRRVAPLEPTAEICSVCGK</sequence>